<protein>
    <submittedName>
        <fullName evidence="2">Uncharacterized protein</fullName>
    </submittedName>
</protein>
<gene>
    <name evidence="2" type="ORF">NG895_15985</name>
</gene>
<accession>A0A9X2FAJ0</accession>
<organism evidence="2 3">
    <name type="scientific">Aeoliella straminimaris</name>
    <dbReference type="NCBI Taxonomy" id="2954799"/>
    <lineage>
        <taxon>Bacteria</taxon>
        <taxon>Pseudomonadati</taxon>
        <taxon>Planctomycetota</taxon>
        <taxon>Planctomycetia</taxon>
        <taxon>Pirellulales</taxon>
        <taxon>Lacipirellulaceae</taxon>
        <taxon>Aeoliella</taxon>
    </lineage>
</organism>
<proteinExistence type="predicted"/>
<evidence type="ECO:0000256" key="1">
    <source>
        <dbReference type="SAM" id="Phobius"/>
    </source>
</evidence>
<keyword evidence="3" id="KW-1185">Reference proteome</keyword>
<keyword evidence="1" id="KW-1133">Transmembrane helix</keyword>
<dbReference type="EMBL" id="JAMXLR010000055">
    <property type="protein sequence ID" value="MCO6045410.1"/>
    <property type="molecule type" value="Genomic_DNA"/>
</dbReference>
<feature type="transmembrane region" description="Helical" evidence="1">
    <location>
        <begin position="35"/>
        <end position="53"/>
    </location>
</feature>
<dbReference type="Proteomes" id="UP001155241">
    <property type="component" value="Unassembled WGS sequence"/>
</dbReference>
<sequence>MFPVALITAVIATSIGVAMLKLPFGQPLKLTKREVVYAVAVAVLLTLVITFYVPEVH</sequence>
<dbReference type="AlphaFoldDB" id="A0A9X2FAJ0"/>
<comment type="caution">
    <text evidence="2">The sequence shown here is derived from an EMBL/GenBank/DDBJ whole genome shotgun (WGS) entry which is preliminary data.</text>
</comment>
<reference evidence="2" key="1">
    <citation type="submission" date="2022-06" db="EMBL/GenBank/DDBJ databases">
        <title>Aeoliella straminimaris, a novel planctomycete from sediments.</title>
        <authorList>
            <person name="Vitorino I.R."/>
            <person name="Lage O.M."/>
        </authorList>
    </citation>
    <scope>NUCLEOTIDE SEQUENCE</scope>
    <source>
        <strain evidence="2">ICT_H6.2</strain>
    </source>
</reference>
<evidence type="ECO:0000313" key="2">
    <source>
        <dbReference type="EMBL" id="MCO6045410.1"/>
    </source>
</evidence>
<name>A0A9X2FAJ0_9BACT</name>
<keyword evidence="1" id="KW-0472">Membrane</keyword>
<evidence type="ECO:0000313" key="3">
    <source>
        <dbReference type="Proteomes" id="UP001155241"/>
    </source>
</evidence>
<keyword evidence="1" id="KW-0812">Transmembrane</keyword>
<feature type="transmembrane region" description="Helical" evidence="1">
    <location>
        <begin position="6"/>
        <end position="23"/>
    </location>
</feature>